<protein>
    <submittedName>
        <fullName evidence="1">Uncharacterized protein</fullName>
    </submittedName>
</protein>
<keyword evidence="2" id="KW-1185">Reference proteome</keyword>
<proteinExistence type="predicted"/>
<comment type="caution">
    <text evidence="1">The sequence shown here is derived from an EMBL/GenBank/DDBJ whole genome shotgun (WGS) entry which is preliminary data.</text>
</comment>
<organism evidence="1 2">
    <name type="scientific">Siccirubricoccus soli</name>
    <dbReference type="NCBI Taxonomy" id="2899147"/>
    <lineage>
        <taxon>Bacteria</taxon>
        <taxon>Pseudomonadati</taxon>
        <taxon>Pseudomonadota</taxon>
        <taxon>Alphaproteobacteria</taxon>
        <taxon>Acetobacterales</taxon>
        <taxon>Roseomonadaceae</taxon>
        <taxon>Siccirubricoccus</taxon>
    </lineage>
</organism>
<evidence type="ECO:0000313" key="1">
    <source>
        <dbReference type="EMBL" id="MCO6419639.1"/>
    </source>
</evidence>
<sequence>GGVAQSRCPRGGQHDHTGSAAYTLAMNDPAAPGQPGWRWCRKCQGLAYAGSGPGLCPAGGLHEHGGSGAYAVPMHDPNAPGQPGWRWCQKCQGLAYAGSGPGPCPAGGLHEHGGSGAYAVPMNDPNAPGQTGWRWCRKCQGLAYAGDSGLSREELALPVAPGQEVTDTVAYEPAVPGGPPLHLPQYRLARRGTTGAEGYEIRFGQAPDGAPILTLRLEKQRAPQIPTGTATAELPHEILLRLTYRLVLAGGGGATKELAFQEIGETADGLSLVATLRFSGPAERDQALAAITSLEGGAGLLITRSVRVAIPIVGSANRYRPVTRALEQVAEPNPFFFNPDLNRDLFEGPRPGAGQLGLSPHQVAQGDRFHTYWQDTARPNTAYYLPDAFRLARRGKPAPFLPVIATRLAPGATGPENAAMVLEFVATPFTDPDRLAAARQALAAKLLPAGASPADIVFEPLQVEKASLWMALPGAVGFTERPGALIDLRSGLTHVETLPLPAFQAVYDALMGGSVALMRGEVRVDLGSGVTDRIPFEARFDTMNGDLVEVQAAPGPTPGSFALTLANAIESPLTVASLGGLLRAAGQDVAASIGGFSQPLPAELAPGASLTCVLTPAAPAPAPAEAQPVLDLDGLRVRPDAARLWEVILDTTTPNEISRAIRVKLFPAMFEVPDGNAAERALAVLVQFERGTTLELTPEKPEAEVRLPIPIGSIVLRTAAGAAGYRYRCSVIRRSSRATDSEWREDSSDLLVPLLPKEG</sequence>
<dbReference type="EMBL" id="JAFIRR010000213">
    <property type="protein sequence ID" value="MCO6419639.1"/>
    <property type="molecule type" value="Genomic_DNA"/>
</dbReference>
<accession>A0ABT1DEI9</accession>
<dbReference type="Proteomes" id="UP001523392">
    <property type="component" value="Unassembled WGS sequence"/>
</dbReference>
<evidence type="ECO:0000313" key="2">
    <source>
        <dbReference type="Proteomes" id="UP001523392"/>
    </source>
</evidence>
<dbReference type="RefSeq" id="WP_252956325.1">
    <property type="nucleotide sequence ID" value="NZ_JAFIRR010000213.1"/>
</dbReference>
<gene>
    <name evidence="1" type="ORF">JYK14_26235</name>
</gene>
<name>A0ABT1DEI9_9PROT</name>
<reference evidence="1 2" key="1">
    <citation type="submission" date="2021-12" db="EMBL/GenBank/DDBJ databases">
        <title>Siccirubricoccus leaddurans sp. nov., a high concentration Zn2+ tolerance bacterium.</title>
        <authorList>
            <person name="Cao Y."/>
        </authorList>
    </citation>
    <scope>NUCLEOTIDE SEQUENCE [LARGE SCALE GENOMIC DNA]</scope>
    <source>
        <strain evidence="1 2">KC 17139</strain>
    </source>
</reference>
<feature type="non-terminal residue" evidence="1">
    <location>
        <position position="1"/>
    </location>
</feature>